<dbReference type="OrthoDB" id="46231at2157"/>
<keyword evidence="2" id="KW-0238">DNA-binding</keyword>
<evidence type="ECO:0000313" key="8">
    <source>
        <dbReference type="Proteomes" id="UP001571980"/>
    </source>
</evidence>
<dbReference type="AlphaFoldDB" id="A0A127B9E5"/>
<evidence type="ECO:0000313" key="6">
    <source>
        <dbReference type="EMBL" id="MFA4803860.1"/>
    </source>
</evidence>
<gene>
    <name evidence="6" type="ORF">P8X34_03740</name>
    <name evidence="5" type="ORF">TQ32_01190</name>
</gene>
<keyword evidence="1" id="KW-0805">Transcription regulation</keyword>
<dbReference type="GeneID" id="28490404"/>
<dbReference type="PANTHER" id="PTHR33154">
    <property type="entry name" value="TRANSCRIPTIONAL REGULATOR, ARSR FAMILY"/>
    <property type="match status" value="1"/>
</dbReference>
<dbReference type="SMART" id="SM00418">
    <property type="entry name" value="HTH_ARSR"/>
    <property type="match status" value="1"/>
</dbReference>
<dbReference type="InterPro" id="IPR051081">
    <property type="entry name" value="HTH_MetalResp_TranReg"/>
</dbReference>
<evidence type="ECO:0000313" key="7">
    <source>
        <dbReference type="Proteomes" id="UP000070587"/>
    </source>
</evidence>
<evidence type="ECO:0000256" key="3">
    <source>
        <dbReference type="ARBA" id="ARBA00023163"/>
    </source>
</evidence>
<evidence type="ECO:0000259" key="4">
    <source>
        <dbReference type="PROSITE" id="PS50987"/>
    </source>
</evidence>
<evidence type="ECO:0000313" key="5">
    <source>
        <dbReference type="EMBL" id="AMM53266.1"/>
    </source>
</evidence>
<dbReference type="EMBL" id="CP010835">
    <property type="protein sequence ID" value="AMM53266.1"/>
    <property type="molecule type" value="Genomic_DNA"/>
</dbReference>
<dbReference type="PROSITE" id="PS50987">
    <property type="entry name" value="HTH_ARSR_2"/>
    <property type="match status" value="1"/>
</dbReference>
<name>A0A127B9E5_9EURY</name>
<dbReference type="InterPro" id="IPR036390">
    <property type="entry name" value="WH_DNA-bd_sf"/>
</dbReference>
<dbReference type="InterPro" id="IPR011991">
    <property type="entry name" value="ArsR-like_HTH"/>
</dbReference>
<dbReference type="PANTHER" id="PTHR33154:SF38">
    <property type="entry name" value="HTH ARSR-TYPE DOMAIN-CONTAINING PROTEIN"/>
    <property type="match status" value="1"/>
</dbReference>
<evidence type="ECO:0000256" key="1">
    <source>
        <dbReference type="ARBA" id="ARBA00023015"/>
    </source>
</evidence>
<accession>A0A127B9E5</accession>
<dbReference type="STRING" id="1609559.TQ32_01190"/>
<organism evidence="5 7">
    <name type="scientific">Pyrococcus kukulkanii</name>
    <dbReference type="NCBI Taxonomy" id="1609559"/>
    <lineage>
        <taxon>Archaea</taxon>
        <taxon>Methanobacteriati</taxon>
        <taxon>Methanobacteriota</taxon>
        <taxon>Thermococci</taxon>
        <taxon>Thermococcales</taxon>
        <taxon>Thermococcaceae</taxon>
        <taxon>Pyrococcus</taxon>
    </lineage>
</organism>
<dbReference type="SUPFAM" id="SSF46785">
    <property type="entry name" value="Winged helix' DNA-binding domain"/>
    <property type="match status" value="1"/>
</dbReference>
<dbReference type="RefSeq" id="WP_068320236.1">
    <property type="nucleotide sequence ID" value="NZ_CP010835.1"/>
</dbReference>
<protein>
    <submittedName>
        <fullName evidence="5">ArsR family transcriptional regulator</fullName>
    </submittedName>
    <submittedName>
        <fullName evidence="6">Helix-turn-helix domain-containing protein</fullName>
    </submittedName>
</protein>
<dbReference type="PRINTS" id="PR00778">
    <property type="entry name" value="HTHARSR"/>
</dbReference>
<dbReference type="PATRIC" id="fig|1609559.3.peg.250"/>
<reference evidence="6 8" key="3">
    <citation type="submission" date="2023-03" db="EMBL/GenBank/DDBJ databases">
        <title>Speciation in Pyrococcus: adaptation to high temperature as a mechanism.</title>
        <authorList>
            <person name="Gu J."/>
        </authorList>
    </citation>
    <scope>NUCLEOTIDE SEQUENCE [LARGE SCALE GENOMIC DNA]</scope>
    <source>
        <strain evidence="6 8">LMOA34</strain>
    </source>
</reference>
<dbReference type="KEGG" id="pyc:TQ32_01190"/>
<dbReference type="Proteomes" id="UP000070587">
    <property type="component" value="Chromosome"/>
</dbReference>
<dbReference type="EMBL" id="JARRIG010000002">
    <property type="protein sequence ID" value="MFA4803860.1"/>
    <property type="molecule type" value="Genomic_DNA"/>
</dbReference>
<proteinExistence type="predicted"/>
<dbReference type="CDD" id="cd00090">
    <property type="entry name" value="HTH_ARSR"/>
    <property type="match status" value="1"/>
</dbReference>
<dbReference type="Gene3D" id="1.10.10.10">
    <property type="entry name" value="Winged helix-like DNA-binding domain superfamily/Winged helix DNA-binding domain"/>
    <property type="match status" value="1"/>
</dbReference>
<dbReference type="InterPro" id="IPR001845">
    <property type="entry name" value="HTH_ArsR_DNA-bd_dom"/>
</dbReference>
<dbReference type="GO" id="GO:0003677">
    <property type="term" value="F:DNA binding"/>
    <property type="evidence" value="ECO:0007669"/>
    <property type="project" value="UniProtKB-KW"/>
</dbReference>
<reference evidence="5 7" key="2">
    <citation type="journal article" date="2016" name="Int. J. Syst. Evol. Microbiol.">
        <title>Pyrococcus kukulkanii sp. nov., a hyperthermophilic, piezophilic archaeon isolated from a deep-sea hydrothermal vent.</title>
        <authorList>
            <person name="Callac N."/>
            <person name="Oger P."/>
            <person name="Lesongeur F."/>
            <person name="Rattray J.E."/>
            <person name="Vannier P."/>
            <person name="Michoud G."/>
            <person name="Beauverger M."/>
            <person name="Gayet N."/>
            <person name="Rouxel O."/>
            <person name="Jebbar M."/>
            <person name="Godfroy A."/>
        </authorList>
    </citation>
    <scope>NUCLEOTIDE SEQUENCE [LARGE SCALE GENOMIC DNA]</scope>
    <source>
        <strain evidence="5 7">NCB100</strain>
    </source>
</reference>
<keyword evidence="3" id="KW-0804">Transcription</keyword>
<dbReference type="Pfam" id="PF01022">
    <property type="entry name" value="HTH_5"/>
    <property type="match status" value="1"/>
</dbReference>
<dbReference type="Proteomes" id="UP001571980">
    <property type="component" value="Unassembled WGS sequence"/>
</dbReference>
<keyword evidence="8" id="KW-1185">Reference proteome</keyword>
<dbReference type="GO" id="GO:0003700">
    <property type="term" value="F:DNA-binding transcription factor activity"/>
    <property type="evidence" value="ECO:0007669"/>
    <property type="project" value="InterPro"/>
</dbReference>
<sequence length="185" mass="21370">MCRKDVMIISDPKQLKALSDQTRMKILSLLRNHPMTISEIAQVLGKDRSTIYRHIKALEEAGLVEEVEKLGNETVYGRVALLFLVRVGPSEDVEEFRRTYLIREMAKLISILEDAGVKIKDKEKFSKILEDVFNAIEIDSQPLIEKVAKVDLDEITLIHFLNLLTFLYSHKYVEKSRELLELLDI</sequence>
<evidence type="ECO:0000256" key="2">
    <source>
        <dbReference type="ARBA" id="ARBA00023125"/>
    </source>
</evidence>
<reference evidence="7" key="1">
    <citation type="submission" date="2015-02" db="EMBL/GenBank/DDBJ databases">
        <title>Pyrococcus kukulkanii sp. nov., a novel hyperthermophilic archaeon isolated from a deep-sea hydrothermal vent at the Guaymas Basin.</title>
        <authorList>
            <person name="Oger P.M."/>
            <person name="Callac N."/>
            <person name="Jebbar M."/>
            <person name="Godfroy A."/>
        </authorList>
    </citation>
    <scope>NUCLEOTIDE SEQUENCE [LARGE SCALE GENOMIC DNA]</scope>
    <source>
        <strain evidence="7">NCB100</strain>
    </source>
</reference>
<feature type="domain" description="HTH arsR-type" evidence="4">
    <location>
        <begin position="3"/>
        <end position="97"/>
    </location>
</feature>
<dbReference type="InterPro" id="IPR036388">
    <property type="entry name" value="WH-like_DNA-bd_sf"/>
</dbReference>